<feature type="repeat" description="ANK" evidence="16">
    <location>
        <begin position="492"/>
        <end position="524"/>
    </location>
</feature>
<dbReference type="SMART" id="SM00369">
    <property type="entry name" value="LRR_TYP"/>
    <property type="match status" value="7"/>
</dbReference>
<dbReference type="PROSITE" id="PS00107">
    <property type="entry name" value="PROTEIN_KINASE_ATP"/>
    <property type="match status" value="1"/>
</dbReference>
<dbReference type="Pfam" id="PF08477">
    <property type="entry name" value="Roc"/>
    <property type="match status" value="1"/>
</dbReference>
<feature type="compositionally biased region" description="Low complexity" evidence="19">
    <location>
        <begin position="1304"/>
        <end position="1313"/>
    </location>
</feature>
<dbReference type="FunFam" id="3.10.50.10:FF:000004">
    <property type="entry name" value="Chitinase 5"/>
    <property type="match status" value="1"/>
</dbReference>
<dbReference type="InterPro" id="IPR036388">
    <property type="entry name" value="WH-like_DNA-bd_sf"/>
</dbReference>
<evidence type="ECO:0000256" key="1">
    <source>
        <dbReference type="ARBA" id="ARBA00001946"/>
    </source>
</evidence>
<keyword evidence="5" id="KW-0808">Transferase</keyword>
<evidence type="ECO:0000256" key="12">
    <source>
        <dbReference type="ARBA" id="ARBA00023157"/>
    </source>
</evidence>
<evidence type="ECO:0000256" key="7">
    <source>
        <dbReference type="ARBA" id="ARBA00022737"/>
    </source>
</evidence>
<comment type="cofactor">
    <cofactor evidence="1">
        <name>Mg(2+)</name>
        <dbReference type="ChEBI" id="CHEBI:18420"/>
    </cofactor>
</comment>
<dbReference type="SUPFAM" id="SSF50998">
    <property type="entry name" value="Quinoprotein alcohol dehydrogenase-like"/>
    <property type="match status" value="1"/>
</dbReference>
<dbReference type="InterPro" id="IPR032171">
    <property type="entry name" value="COR-A"/>
</dbReference>
<evidence type="ECO:0000256" key="10">
    <source>
        <dbReference type="ARBA" id="ARBA00022801"/>
    </source>
</evidence>
<evidence type="ECO:0000256" key="19">
    <source>
        <dbReference type="SAM" id="MobiDB-lite"/>
    </source>
</evidence>
<dbReference type="GO" id="GO:0009966">
    <property type="term" value="P:regulation of signal transduction"/>
    <property type="evidence" value="ECO:0007669"/>
    <property type="project" value="UniProtKB-ARBA"/>
</dbReference>
<dbReference type="InterPro" id="IPR020859">
    <property type="entry name" value="ROC"/>
</dbReference>
<keyword evidence="16" id="KW-0040">ANK repeat</keyword>
<feature type="region of interest" description="Disordered" evidence="19">
    <location>
        <begin position="1168"/>
        <end position="1190"/>
    </location>
</feature>
<reference evidence="23" key="1">
    <citation type="submission" date="2021-02" db="EMBL/GenBank/DDBJ databases">
        <authorList>
            <person name="Nowell W R."/>
        </authorList>
    </citation>
    <scope>NUCLEOTIDE SEQUENCE</scope>
</reference>
<feature type="domain" description="GH18" evidence="22">
    <location>
        <begin position="116"/>
        <end position="502"/>
    </location>
</feature>
<evidence type="ECO:0000259" key="22">
    <source>
        <dbReference type="PROSITE" id="PS51910"/>
    </source>
</evidence>
<name>A0A813P937_ADIRI</name>
<dbReference type="PROSITE" id="PS51910">
    <property type="entry name" value="GH18_2"/>
    <property type="match status" value="1"/>
</dbReference>
<evidence type="ECO:0000256" key="8">
    <source>
        <dbReference type="ARBA" id="ARBA00022741"/>
    </source>
</evidence>
<dbReference type="GO" id="GO:0004674">
    <property type="term" value="F:protein serine/threonine kinase activity"/>
    <property type="evidence" value="ECO:0007669"/>
    <property type="project" value="UniProtKB-KW"/>
</dbReference>
<protein>
    <recommendedName>
        <fullName evidence="2">non-specific serine/threonine protein kinase</fullName>
        <ecNumber evidence="2">2.7.11.1</ecNumber>
    </recommendedName>
</protein>
<dbReference type="GO" id="GO:0008061">
    <property type="term" value="F:chitin binding"/>
    <property type="evidence" value="ECO:0007669"/>
    <property type="project" value="InterPro"/>
</dbReference>
<dbReference type="Gene3D" id="1.10.510.10">
    <property type="entry name" value="Transferase(Phosphotransferase) domain 1"/>
    <property type="match status" value="1"/>
</dbReference>
<dbReference type="InterPro" id="IPR032675">
    <property type="entry name" value="LRR_dom_sf"/>
</dbReference>
<dbReference type="InterPro" id="IPR001611">
    <property type="entry name" value="Leu-rich_rpt"/>
</dbReference>
<evidence type="ECO:0000256" key="18">
    <source>
        <dbReference type="RuleBase" id="RU000489"/>
    </source>
</evidence>
<dbReference type="Pfam" id="PF00023">
    <property type="entry name" value="Ank"/>
    <property type="match status" value="1"/>
</dbReference>
<evidence type="ECO:0000256" key="17">
    <source>
        <dbReference type="PROSITE-ProRule" id="PRU10141"/>
    </source>
</evidence>
<evidence type="ECO:0000259" key="20">
    <source>
        <dbReference type="PROSITE" id="PS50011"/>
    </source>
</evidence>
<evidence type="ECO:0000256" key="9">
    <source>
        <dbReference type="ARBA" id="ARBA00022777"/>
    </source>
</evidence>
<keyword evidence="3" id="KW-0723">Serine/threonine-protein kinase</keyword>
<dbReference type="PROSITE" id="PS00108">
    <property type="entry name" value="PROTEIN_KINASE_ST"/>
    <property type="match status" value="1"/>
</dbReference>
<dbReference type="EMBL" id="CAJNOR010000011">
    <property type="protein sequence ID" value="CAF0750789.1"/>
    <property type="molecule type" value="Genomic_DNA"/>
</dbReference>
<dbReference type="SMART" id="SM00220">
    <property type="entry name" value="S_TKc"/>
    <property type="match status" value="1"/>
</dbReference>
<keyword evidence="13 18" id="KW-0326">Glycosidase</keyword>
<dbReference type="Proteomes" id="UP000663828">
    <property type="component" value="Unassembled WGS sequence"/>
</dbReference>
<dbReference type="PROSITE" id="PS01095">
    <property type="entry name" value="GH18_1"/>
    <property type="match status" value="1"/>
</dbReference>
<dbReference type="SUPFAM" id="SSF56112">
    <property type="entry name" value="Protein kinase-like (PK-like)"/>
    <property type="match status" value="1"/>
</dbReference>
<feature type="binding site" evidence="17">
    <location>
        <position position="2312"/>
    </location>
    <ligand>
        <name>ATP</name>
        <dbReference type="ChEBI" id="CHEBI:30616"/>
    </ligand>
</feature>
<proteinExistence type="predicted"/>
<dbReference type="InterPro" id="IPR011047">
    <property type="entry name" value="Quinoprotein_ADH-like_sf"/>
</dbReference>
<dbReference type="SMART" id="SM00364">
    <property type="entry name" value="LRR_BAC"/>
    <property type="match status" value="8"/>
</dbReference>
<dbReference type="Gene3D" id="1.25.40.20">
    <property type="entry name" value="Ankyrin repeat-containing domain"/>
    <property type="match status" value="5"/>
</dbReference>
<comment type="caution">
    <text evidence="23">The sequence shown here is derived from an EMBL/GenBank/DDBJ whole genome shotgun (WGS) entry which is preliminary data.</text>
</comment>
<evidence type="ECO:0000256" key="2">
    <source>
        <dbReference type="ARBA" id="ARBA00012513"/>
    </source>
</evidence>
<dbReference type="PROSITE" id="PS50011">
    <property type="entry name" value="PROTEIN_KINASE_DOM"/>
    <property type="match status" value="1"/>
</dbReference>
<accession>A0A813P937</accession>
<dbReference type="InterPro" id="IPR056602">
    <property type="entry name" value="Beta-prop_LRRK2"/>
</dbReference>
<dbReference type="SMART" id="SM00636">
    <property type="entry name" value="Glyco_18"/>
    <property type="match status" value="1"/>
</dbReference>
<feature type="repeat" description="ANK" evidence="16">
    <location>
        <begin position="798"/>
        <end position="830"/>
    </location>
</feature>
<evidence type="ECO:0000256" key="6">
    <source>
        <dbReference type="ARBA" id="ARBA00022729"/>
    </source>
</evidence>
<feature type="region of interest" description="Disordered" evidence="19">
    <location>
        <begin position="1379"/>
        <end position="1405"/>
    </location>
</feature>
<dbReference type="GO" id="GO:0006032">
    <property type="term" value="P:chitin catabolic process"/>
    <property type="evidence" value="ECO:0007669"/>
    <property type="project" value="UniProtKB-ARBA"/>
</dbReference>
<dbReference type="SMART" id="SM00248">
    <property type="entry name" value="ANK"/>
    <property type="match status" value="8"/>
</dbReference>
<feature type="region of interest" description="Disordered" evidence="19">
    <location>
        <begin position="1217"/>
        <end position="1252"/>
    </location>
</feature>
<feature type="domain" description="Protein kinase" evidence="20">
    <location>
        <begin position="2283"/>
        <end position="2592"/>
    </location>
</feature>
<evidence type="ECO:0000256" key="3">
    <source>
        <dbReference type="ARBA" id="ARBA00022527"/>
    </source>
</evidence>
<feature type="region of interest" description="Disordered" evidence="19">
    <location>
        <begin position="1291"/>
        <end position="1313"/>
    </location>
</feature>
<dbReference type="GO" id="GO:0005576">
    <property type="term" value="C:extracellular region"/>
    <property type="evidence" value="ECO:0007669"/>
    <property type="project" value="TreeGrafter"/>
</dbReference>
<dbReference type="InterPro" id="IPR001579">
    <property type="entry name" value="Glyco_hydro_18_chit_AS"/>
</dbReference>
<dbReference type="Pfam" id="PF00704">
    <property type="entry name" value="Glyco_hydro_18"/>
    <property type="match status" value="1"/>
</dbReference>
<dbReference type="SUPFAM" id="SSF54556">
    <property type="entry name" value="Chitinase insertion domain"/>
    <property type="match status" value="1"/>
</dbReference>
<dbReference type="InterPro" id="IPR011583">
    <property type="entry name" value="Chitinase_II/V-like_cat"/>
</dbReference>
<feature type="domain" description="Roc" evidence="21">
    <location>
        <begin position="1589"/>
        <end position="1793"/>
    </location>
</feature>
<comment type="catalytic activity">
    <reaction evidence="15">
        <text>L-seryl-[protein] + ATP = O-phospho-L-seryl-[protein] + ADP + H(+)</text>
        <dbReference type="Rhea" id="RHEA:17989"/>
        <dbReference type="Rhea" id="RHEA-COMP:9863"/>
        <dbReference type="Rhea" id="RHEA-COMP:11604"/>
        <dbReference type="ChEBI" id="CHEBI:15378"/>
        <dbReference type="ChEBI" id="CHEBI:29999"/>
        <dbReference type="ChEBI" id="CHEBI:30616"/>
        <dbReference type="ChEBI" id="CHEBI:83421"/>
        <dbReference type="ChEBI" id="CHEBI:456216"/>
        <dbReference type="EC" id="2.7.11.1"/>
    </reaction>
</comment>
<dbReference type="InterPro" id="IPR003591">
    <property type="entry name" value="Leu-rich_rpt_typical-subtyp"/>
</dbReference>
<dbReference type="InterPro" id="IPR001223">
    <property type="entry name" value="Glyco_hydro18_cat"/>
</dbReference>
<evidence type="ECO:0000256" key="15">
    <source>
        <dbReference type="ARBA" id="ARBA00048679"/>
    </source>
</evidence>
<dbReference type="PANTHER" id="PTHR11177:SF317">
    <property type="entry name" value="CHITINASE 12-RELATED"/>
    <property type="match status" value="1"/>
</dbReference>
<dbReference type="SUPFAM" id="SSF51445">
    <property type="entry name" value="(Trans)glycosidases"/>
    <property type="match status" value="1"/>
</dbReference>
<dbReference type="PANTHER" id="PTHR11177">
    <property type="entry name" value="CHITINASE"/>
    <property type="match status" value="1"/>
</dbReference>
<dbReference type="InterPro" id="IPR050314">
    <property type="entry name" value="Glycosyl_Hydrlase_18"/>
</dbReference>
<keyword evidence="24" id="KW-1185">Reference proteome</keyword>
<dbReference type="InterPro" id="IPR027417">
    <property type="entry name" value="P-loop_NTPase"/>
</dbReference>
<dbReference type="PROSITE" id="PS51424">
    <property type="entry name" value="ROC"/>
    <property type="match status" value="1"/>
</dbReference>
<keyword evidence="8 17" id="KW-0547">Nucleotide-binding</keyword>
<keyword evidence="11 17" id="KW-0067">ATP-binding</keyword>
<evidence type="ECO:0000256" key="14">
    <source>
        <dbReference type="ARBA" id="ARBA00047899"/>
    </source>
</evidence>
<dbReference type="Pfam" id="PF23748">
    <property type="entry name" value="Beta-prop_LRRK2"/>
    <property type="match status" value="1"/>
</dbReference>
<dbReference type="InterPro" id="IPR011009">
    <property type="entry name" value="Kinase-like_dom_sf"/>
</dbReference>
<dbReference type="InterPro" id="IPR017853">
    <property type="entry name" value="GH"/>
</dbReference>
<dbReference type="SUPFAM" id="SSF52540">
    <property type="entry name" value="P-loop containing nucleoside triphosphate hydrolases"/>
    <property type="match status" value="1"/>
</dbReference>
<dbReference type="InterPro" id="IPR000719">
    <property type="entry name" value="Prot_kinase_dom"/>
</dbReference>
<evidence type="ECO:0000256" key="11">
    <source>
        <dbReference type="ARBA" id="ARBA00022840"/>
    </source>
</evidence>
<dbReference type="Gene3D" id="3.30.70.1390">
    <property type="entry name" value="ROC domain from the Parkinson's disease-associated leucine-rich repeat kinase 2"/>
    <property type="match status" value="1"/>
</dbReference>
<dbReference type="Gene3D" id="3.30.200.20">
    <property type="entry name" value="Phosphorylase Kinase, domain 1"/>
    <property type="match status" value="1"/>
</dbReference>
<evidence type="ECO:0000259" key="21">
    <source>
        <dbReference type="PROSITE" id="PS51424"/>
    </source>
</evidence>
<gene>
    <name evidence="23" type="ORF">XAT740_LOCUS409</name>
</gene>
<dbReference type="InterPro" id="IPR008271">
    <property type="entry name" value="Ser/Thr_kinase_AS"/>
</dbReference>
<dbReference type="PROSITE" id="PS50297">
    <property type="entry name" value="ANK_REP_REGION"/>
    <property type="match status" value="2"/>
</dbReference>
<dbReference type="InterPro" id="IPR036770">
    <property type="entry name" value="Ankyrin_rpt-contain_sf"/>
</dbReference>
<dbReference type="GO" id="GO:0005524">
    <property type="term" value="F:ATP binding"/>
    <property type="evidence" value="ECO:0007669"/>
    <property type="project" value="UniProtKB-UniRule"/>
</dbReference>
<dbReference type="Pfam" id="PF12796">
    <property type="entry name" value="Ank_2"/>
    <property type="match status" value="2"/>
</dbReference>
<sequence>MNNDDDDDNYPGKLLHQAALYLNVDLLKDLLTGDEINNIDATDRFGCTPLHTACISAAQATLQNDTKVLDSSLEFIMALIDHGADLNIQSGERYNYQSFLLTVITIVMRLGNSQQLIVGCYFTNWSQYRQGLGYFDPSNIDPSLCTHLYYAFANINVMTRSPSPFELNDIEPIPSRSTNLTKPRVSKGMYEQIYLLKAKNRRLKTLLTLGGATVNSTQFRQVFQSERIRQEFIRNTIRYLRKYRFDGLDLDWEYPENDNDRRIFSSMIRDYRIEFQNEARSMNRTRLLLTTAVAAYQPKIHIAYDIPNVCSSVDYVNLMAYDYHGSWNSYIGFNSPLYPRSTETNDQRLLNQQATVETWINGGCQAKKLVLGLGMYGRTFKLKQKINPDVKPYAPSIGAGSLGNYTASKGFLSYYEICNLITKEKWSAEYDREQQVPFAYKNDQWVGYDNLQSIEQKCRFVVKQRLAGAMVWSLDLDDFSGKFCKQGKYPLLMKTPLHMIAEVGNEKILALLLFHKADVTIKDKHGETALTLAQMNRKVDSVEMIQNEIELRQQVRQETEKRLLDACFDGDVEKAAECLAHLGAHAKAVLNSSPNGSDTLNFLYRACRTGNVDLVKLLLKHGAIAKPHRQTSYSPLYIACRIGNLEIVQMLLTHFPHLVSVATLEQILPFAAACSQGHLSIVQLLLTYPNYPFGSCSLFADRLQRSYVFPFNLNAQDLNDQTSLYLAALGGYVDLVEYLLSFRVHGLTAQEVELFKRRSTHSYFNSESSITTLAEFNATLQKTTTSFCPFNLDVYSINGRAALHEAVEQQNFKLVHLLVSNGANVNLPYEETASQASNEERCFVTRSTPLSCACRLGNIQLIEYLLNSHATDKEFLAFNSCKQSYLIGHLLKYRVLQDNEFKLTKRQLTSNVLFPFDEQFWSCIDLSKIWMSTAEEKNVDKNNNIPESNYSMEPVLKRRPSKRYQVLTTGFEQLKNRFSTRSIMTPTQIPLSSPIPSTPVGIQWHHYGPLKSVDPLWFIQASIFVNKDTFIQLSDITLSNRHLLLHCITRIDLSDNSLENLPVFLFQMYSLRILNVSNNQLGELPNGNNVWLCHQLAELDVSHNALISLPPAMFQLRSLQRAYAAHNQLQYLPVEMWSAPMLTDLNVANNSLKELPRPSVVSTKYAEKSGRHMTSRHLGTQNRTASELRPQASLLSAIKPTHIDLKSSTIPSSITTVDLSTLSPPLSAPPRSTTFVQMPIDDIPQSPDDDDELERRAKLKISYQNSPPSSASQSIPVKRLCLWQNHIAPSTDDDPQIGPNVKASASSSPSSTVSRLTNLNLSYNHFETLPPMLCCLVPYLTSLNLSHNLLTDALNVSSYPPRLKMLDLSFNRLQSSILSESSTSSSRKDNRTHRRNRHNETISPDNICYRPELKETTNAQLDAAKRRRSRSVSRHKLLASANLSIGLNSPSKSDHNDQCCPHRRHVKLEFLHDLNLSDNLIEELTLSSIPKPSSGTDASLLRAALLFPAITRLNLSQNKLVSIPTSIALLDNLGTLILRDNLLLREIPLSIGSMQKLWNLDLHEPLSSFITNNYRTAEIIGYMKSLCDDTKIYNKMRLMLLGNEQTGKTTLFQICKRESTNTTPQNQRKKSSTCRNFPILDISEWIYEKTPRTLLGPITFRVWDFGGQREFHSIYQYFFTRRTLYLICWKMTEYDQNEQIFDTIHKFLINIQTVAPGSSVIIVGTHHDQIAKLKNYRQLSENFQSLIYQQFIDTSQSEKLGYPKVLDSIEVSCKTGHNIKQLCTLIYDIAGQLLAPNSKDQTIFQQRIPAKYIYLEEALEGHRSNKKTFILNDKEYQELIKDISAHVQFRDSLDLHQANKWLHENGIILHFEDTLLSNYYFLDPLYLAELLAQLVANEQTNGLARHGLMKINELPNTFDESSAFSTKTISILLPLLQKFDLALTWDNQHLIFPSLLPVQLSLDTISSHCRAAIISSSSVIQFKESSTKHSVAQLPDASSFHLKYLARIKKDDKLSFSYIRRFYHLIFVPTCFWSRLFTRLLGDKQLQQTFTQYFLVDAQANEKIRNILLAECSWIVCQTGLELRYYDCCLLRINQISLTSSTNDEDDGISYSYLNVIFQFDTDEEQKKQILPFNDAGSLIEILICTSDLQMMIDSNAEENNPYIIELLVQQNTIASILTTLMAHFDTLLEDWYPEMGTRFVQNSKGDYLVNRFIPCHQCLYENELPEKYICQTFWLEALMMSVEKQMEITCEKHGQISVKTIAPDLVFVDLASKNFIIPFDVIRLKKLIGQGTFGTVFAATSYKSTVDLACKAFVPIDPAITNGLIEQIQSGNRDDESEKKLSLRDIAKEWTRNPMRAACKAYITCRQELSCLLTTGSHPNIVPLLGLCTHPLSLILHYAPMGSLEAILKEYKRTNTQLGFTIYQKLIVQVASAIAHLHSNNIIYLDLKSENILVWNMPQPRLPSNGQVLVKLSDFSISRFLSPIGTKGFAGTEGYIAPEIVRFTGDELYSEKADIFSFSMLMYECLSLNHPFSRNKRDHARELILHGWRPSLTEQELSSPTLILDLMVACWSEYPNDRPSAKDIHRLSSSLEFRHLMDVIELGPRNSNDSDALATISYREINESFETDNSTADDDDIGIPTADCWFVRQSKQDGQSTLTVVAYDQFNAVNQQIIDLGQCEIRVIYYHQRDRIVLLADRQNLIRVYSTQTFQEINQFLLIPHQQNGHPVHMTSLAETSIVFLLLSDNSIYSIDLSILLHGSRSSISSAQELCYRYVANVSLPTFKLLALPTASGRNMEIWCGCSLGNLRIIDVRTAQLSVQLSHQLVSGSSAVQLLCASKDSPYQYSIWTAMKTGSIVCVWNHLSRRISNQLDCEQILKRSKDESNDLTVDSILPTRILVFIGLSSGHILIVKSTSIQVLYIVHAYDQHVLHLFSLSSSAFLSSAPSTTTATTNDVYDNRFRSQFKFLQEKFEQHRFQRDSLRSTALLARSDNYEADLDNISYMLAIGYGAKACQSIPQLQHYSSDAIFLQAWSLDDFIL</sequence>
<evidence type="ECO:0000256" key="16">
    <source>
        <dbReference type="PROSITE-ProRule" id="PRU00023"/>
    </source>
</evidence>
<dbReference type="SUPFAM" id="SSF48403">
    <property type="entry name" value="Ankyrin repeat"/>
    <property type="match status" value="2"/>
</dbReference>
<dbReference type="Gene3D" id="3.10.50.10">
    <property type="match status" value="1"/>
</dbReference>
<dbReference type="GO" id="GO:0005525">
    <property type="term" value="F:GTP binding"/>
    <property type="evidence" value="ECO:0007669"/>
    <property type="project" value="UniProtKB-KW"/>
</dbReference>
<dbReference type="PROSITE" id="PS51450">
    <property type="entry name" value="LRR"/>
    <property type="match status" value="4"/>
</dbReference>
<keyword evidence="12" id="KW-1015">Disulfide bond</keyword>
<evidence type="ECO:0000256" key="13">
    <source>
        <dbReference type="ARBA" id="ARBA00023295"/>
    </source>
</evidence>
<dbReference type="InterPro" id="IPR002110">
    <property type="entry name" value="Ankyrin_rpt"/>
</dbReference>
<dbReference type="Gene3D" id="1.10.10.10">
    <property type="entry name" value="Winged helix-like DNA-binding domain superfamily/Winged helix DNA-binding domain"/>
    <property type="match status" value="1"/>
</dbReference>
<dbReference type="GO" id="GO:0005737">
    <property type="term" value="C:cytoplasm"/>
    <property type="evidence" value="ECO:0007669"/>
    <property type="project" value="UniProtKB-ARBA"/>
</dbReference>
<feature type="compositionally biased region" description="Low complexity" evidence="19">
    <location>
        <begin position="1219"/>
        <end position="1246"/>
    </location>
</feature>
<dbReference type="SUPFAM" id="SSF52058">
    <property type="entry name" value="L domain-like"/>
    <property type="match status" value="1"/>
</dbReference>
<dbReference type="PROSITE" id="PS50088">
    <property type="entry name" value="ANK_REPEAT"/>
    <property type="match status" value="2"/>
</dbReference>
<evidence type="ECO:0000313" key="24">
    <source>
        <dbReference type="Proteomes" id="UP000663828"/>
    </source>
</evidence>
<dbReference type="GO" id="GO:0004568">
    <property type="term" value="F:chitinase activity"/>
    <property type="evidence" value="ECO:0007669"/>
    <property type="project" value="TreeGrafter"/>
</dbReference>
<dbReference type="EC" id="2.7.11.1" evidence="2"/>
<evidence type="ECO:0000256" key="4">
    <source>
        <dbReference type="ARBA" id="ARBA00022614"/>
    </source>
</evidence>
<keyword evidence="6" id="KW-0732">Signal</keyword>
<dbReference type="Gene3D" id="3.40.50.300">
    <property type="entry name" value="P-loop containing nucleotide triphosphate hydrolases"/>
    <property type="match status" value="1"/>
</dbReference>
<keyword evidence="10 18" id="KW-0378">Hydrolase</keyword>
<keyword evidence="4" id="KW-0433">Leucine-rich repeat</keyword>
<dbReference type="Pfam" id="PF13855">
    <property type="entry name" value="LRR_8"/>
    <property type="match status" value="1"/>
</dbReference>
<dbReference type="Gene3D" id="3.20.20.80">
    <property type="entry name" value="Glycosidases"/>
    <property type="match status" value="1"/>
</dbReference>
<evidence type="ECO:0000313" key="23">
    <source>
        <dbReference type="EMBL" id="CAF0750789.1"/>
    </source>
</evidence>
<comment type="catalytic activity">
    <reaction evidence="14">
        <text>L-threonyl-[protein] + ATP = O-phospho-L-threonyl-[protein] + ADP + H(+)</text>
        <dbReference type="Rhea" id="RHEA:46608"/>
        <dbReference type="Rhea" id="RHEA-COMP:11060"/>
        <dbReference type="Rhea" id="RHEA-COMP:11605"/>
        <dbReference type="ChEBI" id="CHEBI:15378"/>
        <dbReference type="ChEBI" id="CHEBI:30013"/>
        <dbReference type="ChEBI" id="CHEBI:30616"/>
        <dbReference type="ChEBI" id="CHEBI:61977"/>
        <dbReference type="ChEBI" id="CHEBI:456216"/>
        <dbReference type="EC" id="2.7.11.1"/>
    </reaction>
</comment>
<dbReference type="Gene3D" id="3.80.10.10">
    <property type="entry name" value="Ribonuclease Inhibitor"/>
    <property type="match status" value="3"/>
</dbReference>
<dbReference type="GO" id="GO:0005975">
    <property type="term" value="P:carbohydrate metabolic process"/>
    <property type="evidence" value="ECO:0007669"/>
    <property type="project" value="InterPro"/>
</dbReference>
<organism evidence="23 24">
    <name type="scientific">Adineta ricciae</name>
    <name type="common">Rotifer</name>
    <dbReference type="NCBI Taxonomy" id="249248"/>
    <lineage>
        <taxon>Eukaryota</taxon>
        <taxon>Metazoa</taxon>
        <taxon>Spiralia</taxon>
        <taxon>Gnathifera</taxon>
        <taxon>Rotifera</taxon>
        <taxon>Eurotatoria</taxon>
        <taxon>Bdelloidea</taxon>
        <taxon>Adinetida</taxon>
        <taxon>Adinetidae</taxon>
        <taxon>Adineta</taxon>
    </lineage>
</organism>
<dbReference type="Pfam" id="PF16095">
    <property type="entry name" value="COR-A"/>
    <property type="match status" value="1"/>
</dbReference>
<evidence type="ECO:0000256" key="5">
    <source>
        <dbReference type="ARBA" id="ARBA00022679"/>
    </source>
</evidence>
<keyword evidence="9" id="KW-0418">Kinase</keyword>
<dbReference type="Pfam" id="PF00069">
    <property type="entry name" value="Pkinase"/>
    <property type="match status" value="1"/>
</dbReference>
<dbReference type="InterPro" id="IPR017441">
    <property type="entry name" value="Protein_kinase_ATP_BS"/>
</dbReference>
<keyword evidence="7" id="KW-0677">Repeat</keyword>
<dbReference type="InterPro" id="IPR029070">
    <property type="entry name" value="Chitinase_insertion_sf"/>
</dbReference>